<accession>A0A1M6I3J7</accession>
<proteinExistence type="inferred from homology"/>
<evidence type="ECO:0000313" key="9">
    <source>
        <dbReference type="EMBL" id="SHJ28982.1"/>
    </source>
</evidence>
<keyword evidence="6 7" id="KW-0592">Phosphate transport</keyword>
<comment type="function">
    <text evidence="7">Plays a role in the regulation of phosphate uptake.</text>
</comment>
<comment type="subcellular location">
    <subcellularLocation>
        <location evidence="1 7">Cytoplasm</location>
    </subcellularLocation>
</comment>
<feature type="domain" description="PhoU" evidence="8">
    <location>
        <begin position="121"/>
        <end position="206"/>
    </location>
</feature>
<feature type="domain" description="PhoU" evidence="8">
    <location>
        <begin position="18"/>
        <end position="105"/>
    </location>
</feature>
<dbReference type="InterPro" id="IPR026022">
    <property type="entry name" value="PhoU_dom"/>
</dbReference>
<dbReference type="AlphaFoldDB" id="A0A1M6I3J7"/>
<dbReference type="Proteomes" id="UP000184052">
    <property type="component" value="Unassembled WGS sequence"/>
</dbReference>
<evidence type="ECO:0000256" key="5">
    <source>
        <dbReference type="ARBA" id="ARBA00022490"/>
    </source>
</evidence>
<dbReference type="NCBIfam" id="TIGR02135">
    <property type="entry name" value="phoU_full"/>
    <property type="match status" value="1"/>
</dbReference>
<dbReference type="SUPFAM" id="SSF109755">
    <property type="entry name" value="PhoU-like"/>
    <property type="match status" value="1"/>
</dbReference>
<dbReference type="GO" id="GO:0006817">
    <property type="term" value="P:phosphate ion transport"/>
    <property type="evidence" value="ECO:0007669"/>
    <property type="project" value="UniProtKB-KW"/>
</dbReference>
<evidence type="ECO:0000256" key="4">
    <source>
        <dbReference type="ARBA" id="ARBA00022448"/>
    </source>
</evidence>
<dbReference type="GO" id="GO:0030643">
    <property type="term" value="P:intracellular phosphate ion homeostasis"/>
    <property type="evidence" value="ECO:0007669"/>
    <property type="project" value="InterPro"/>
</dbReference>
<dbReference type="InterPro" id="IPR028366">
    <property type="entry name" value="PhoU"/>
</dbReference>
<dbReference type="Gene3D" id="1.20.58.220">
    <property type="entry name" value="Phosphate transport system protein phou homolog 2, domain 2"/>
    <property type="match status" value="1"/>
</dbReference>
<evidence type="ECO:0000256" key="1">
    <source>
        <dbReference type="ARBA" id="ARBA00004496"/>
    </source>
</evidence>
<keyword evidence="10" id="KW-1185">Reference proteome</keyword>
<name>A0A1M6I3J7_9FIRM</name>
<dbReference type="PANTHER" id="PTHR42930">
    <property type="entry name" value="PHOSPHATE-SPECIFIC TRANSPORT SYSTEM ACCESSORY PROTEIN PHOU"/>
    <property type="match status" value="1"/>
</dbReference>
<dbReference type="GO" id="GO:0005737">
    <property type="term" value="C:cytoplasm"/>
    <property type="evidence" value="ECO:0007669"/>
    <property type="project" value="UniProtKB-SubCell"/>
</dbReference>
<dbReference type="InterPro" id="IPR038078">
    <property type="entry name" value="PhoU-like_sf"/>
</dbReference>
<evidence type="ECO:0000259" key="8">
    <source>
        <dbReference type="Pfam" id="PF01895"/>
    </source>
</evidence>
<dbReference type="STRING" id="1121476.SAMN02745751_02202"/>
<evidence type="ECO:0000256" key="2">
    <source>
        <dbReference type="ARBA" id="ARBA00008107"/>
    </source>
</evidence>
<protein>
    <recommendedName>
        <fullName evidence="7">Phosphate-specific transport system accessory protein PhoU</fullName>
    </recommendedName>
</protein>
<dbReference type="PIRSF" id="PIRSF003107">
    <property type="entry name" value="PhoU"/>
    <property type="match status" value="1"/>
</dbReference>
<dbReference type="PANTHER" id="PTHR42930:SF3">
    <property type="entry name" value="PHOSPHATE-SPECIFIC TRANSPORT SYSTEM ACCESSORY PROTEIN PHOU"/>
    <property type="match status" value="1"/>
</dbReference>
<sequence length="220" mass="25340">MARRVAFEEKLRSLHQDLIEMQTLVEKSMDDTIKALKTHDVKMANAVIERDDEIDEMELKIERKCLAIIAGQQPMASDLRDIVGVLKIITDLERIADHCSDISKYTIKLADETYVKPLIRIPKMAEEVKIMINNVIDCWIDKDISKAKEVLKHDDIVDKYFEDIVEELIGIMESTPETTRQCTYFIFIAKYLERMGDHATNIAEWIGFTVTGDHTQVHDG</sequence>
<dbReference type="GO" id="GO:0045936">
    <property type="term" value="P:negative regulation of phosphate metabolic process"/>
    <property type="evidence" value="ECO:0007669"/>
    <property type="project" value="InterPro"/>
</dbReference>
<evidence type="ECO:0000256" key="7">
    <source>
        <dbReference type="PIRNR" id="PIRNR003107"/>
    </source>
</evidence>
<dbReference type="EMBL" id="FQZL01000015">
    <property type="protein sequence ID" value="SHJ28982.1"/>
    <property type="molecule type" value="Genomic_DNA"/>
</dbReference>
<evidence type="ECO:0000256" key="3">
    <source>
        <dbReference type="ARBA" id="ARBA00011738"/>
    </source>
</evidence>
<dbReference type="RefSeq" id="WP_073049632.1">
    <property type="nucleotide sequence ID" value="NZ_FQZL01000015.1"/>
</dbReference>
<comment type="similarity">
    <text evidence="2 7">Belongs to the PhoU family.</text>
</comment>
<comment type="subunit">
    <text evidence="3 7">Homodimer.</text>
</comment>
<dbReference type="OrthoDB" id="9814256at2"/>
<dbReference type="Pfam" id="PF01895">
    <property type="entry name" value="PhoU"/>
    <property type="match status" value="2"/>
</dbReference>
<organism evidence="9 10">
    <name type="scientific">Dethiosulfatibacter aminovorans DSM 17477</name>
    <dbReference type="NCBI Taxonomy" id="1121476"/>
    <lineage>
        <taxon>Bacteria</taxon>
        <taxon>Bacillati</taxon>
        <taxon>Bacillota</taxon>
        <taxon>Tissierellia</taxon>
        <taxon>Dethiosulfatibacter</taxon>
    </lineage>
</organism>
<keyword evidence="4 7" id="KW-0813">Transport</keyword>
<keyword evidence="5 7" id="KW-0963">Cytoplasm</keyword>
<gene>
    <name evidence="9" type="ORF">SAMN02745751_02202</name>
</gene>
<evidence type="ECO:0000313" key="10">
    <source>
        <dbReference type="Proteomes" id="UP000184052"/>
    </source>
</evidence>
<dbReference type="FunFam" id="1.20.58.220:FF:000004">
    <property type="entry name" value="Phosphate-specific transport system accessory protein PhoU"/>
    <property type="match status" value="1"/>
</dbReference>
<evidence type="ECO:0000256" key="6">
    <source>
        <dbReference type="ARBA" id="ARBA00022592"/>
    </source>
</evidence>
<reference evidence="9 10" key="1">
    <citation type="submission" date="2016-11" db="EMBL/GenBank/DDBJ databases">
        <authorList>
            <person name="Jaros S."/>
            <person name="Januszkiewicz K."/>
            <person name="Wedrychowicz H."/>
        </authorList>
    </citation>
    <scope>NUCLEOTIDE SEQUENCE [LARGE SCALE GENOMIC DNA]</scope>
    <source>
        <strain evidence="9 10">DSM 17477</strain>
    </source>
</reference>